<gene>
    <name evidence="1" type="ORF">SDC9_140259</name>
</gene>
<dbReference type="AlphaFoldDB" id="A0A645DWY9"/>
<organism evidence="1">
    <name type="scientific">bioreactor metagenome</name>
    <dbReference type="NCBI Taxonomy" id="1076179"/>
    <lineage>
        <taxon>unclassified sequences</taxon>
        <taxon>metagenomes</taxon>
        <taxon>ecological metagenomes</taxon>
    </lineage>
</organism>
<sequence length="86" mass="9675">MLAQPVEPVVRVTAQVFPGQREHVQAQDVEVGRGGIPVRVMLRIDHDASSCETTGAAPQASPRKHYGERIRLRENRTRRNFCVKTI</sequence>
<proteinExistence type="predicted"/>
<protein>
    <submittedName>
        <fullName evidence="1">Uncharacterized protein</fullName>
    </submittedName>
</protein>
<comment type="caution">
    <text evidence="1">The sequence shown here is derived from an EMBL/GenBank/DDBJ whole genome shotgun (WGS) entry which is preliminary data.</text>
</comment>
<name>A0A645DWY9_9ZZZZ</name>
<dbReference type="EMBL" id="VSSQ01039973">
    <property type="protein sequence ID" value="MPM93123.1"/>
    <property type="molecule type" value="Genomic_DNA"/>
</dbReference>
<evidence type="ECO:0000313" key="1">
    <source>
        <dbReference type="EMBL" id="MPM93123.1"/>
    </source>
</evidence>
<reference evidence="1" key="1">
    <citation type="submission" date="2019-08" db="EMBL/GenBank/DDBJ databases">
        <authorList>
            <person name="Kucharzyk K."/>
            <person name="Murdoch R.W."/>
            <person name="Higgins S."/>
            <person name="Loffler F."/>
        </authorList>
    </citation>
    <scope>NUCLEOTIDE SEQUENCE</scope>
</reference>
<accession>A0A645DWY9</accession>